<reference evidence="3" key="1">
    <citation type="submission" date="2013-12" db="EMBL/GenBank/DDBJ databases">
        <authorList>
            <person name="Genoscope - CEA"/>
        </authorList>
    </citation>
    <scope>NUCLEOTIDE SEQUENCE</scope>
    <source>
        <strain evidence="3">CBS 1993</strain>
    </source>
</reference>
<dbReference type="SUPFAM" id="SSF64005">
    <property type="entry name" value="Undecaprenyl diphosphate synthase"/>
    <property type="match status" value="1"/>
</dbReference>
<protein>
    <recommendedName>
        <fullName evidence="2">Alkyl transferase</fullName>
        <ecNumber evidence="2">2.5.1.-</ecNumber>
    </recommendedName>
</protein>
<dbReference type="PANTHER" id="PTHR10291:SF2">
    <property type="entry name" value="DEHYDRODOLICHYL DIPHOSPHATE SYNTHASE COMPLEX SUBUNIT SRT1"/>
    <property type="match status" value="1"/>
</dbReference>
<dbReference type="RefSeq" id="XP_022460606.1">
    <property type="nucleotide sequence ID" value="XM_022601350.1"/>
</dbReference>
<dbReference type="GO" id="GO:0045547">
    <property type="term" value="F:ditrans,polycis-polyprenyl diphosphate synthase [(2E,6E)-farnesyl diphosphate specific] activity"/>
    <property type="evidence" value="ECO:0007669"/>
    <property type="project" value="TreeGrafter"/>
</dbReference>
<reference evidence="3" key="2">
    <citation type="submission" date="2014-02" db="EMBL/GenBank/DDBJ databases">
        <title>Complete DNA sequence of /Kuraishia capsulata/ illustrates novel genomic features among budding yeasts (/Saccharomycotina/).</title>
        <authorList>
            <person name="Morales L."/>
            <person name="Noel B."/>
            <person name="Porcel B."/>
            <person name="Marcet-Houben M."/>
            <person name="Hullo M-F."/>
            <person name="Sacerdot C."/>
            <person name="Tekaia F."/>
            <person name="Leh-Louis V."/>
            <person name="Despons L."/>
            <person name="Khanna V."/>
            <person name="Aury J-M."/>
            <person name="Barbe V."/>
            <person name="Couloux A."/>
            <person name="Labadie K."/>
            <person name="Pelletier E."/>
            <person name="Souciet J-L."/>
            <person name="Boekhout T."/>
            <person name="Gabaldon T."/>
            <person name="Wincker P."/>
            <person name="Dujon B."/>
        </authorList>
    </citation>
    <scope>NUCLEOTIDE SEQUENCE</scope>
    <source>
        <strain evidence="3">CBS 1993</strain>
    </source>
</reference>
<dbReference type="Gene3D" id="3.40.1180.10">
    <property type="entry name" value="Decaprenyl diphosphate synthase-like"/>
    <property type="match status" value="1"/>
</dbReference>
<dbReference type="GO" id="GO:0016094">
    <property type="term" value="P:polyprenol biosynthetic process"/>
    <property type="evidence" value="ECO:0007669"/>
    <property type="project" value="TreeGrafter"/>
</dbReference>
<dbReference type="GO" id="GO:0005811">
    <property type="term" value="C:lipid droplet"/>
    <property type="evidence" value="ECO:0007669"/>
    <property type="project" value="TreeGrafter"/>
</dbReference>
<dbReference type="InterPro" id="IPR018520">
    <property type="entry name" value="UPP_synth-like_CS"/>
</dbReference>
<keyword evidence="4" id="KW-1185">Reference proteome</keyword>
<dbReference type="InterPro" id="IPR036424">
    <property type="entry name" value="UPP_synth-like_sf"/>
</dbReference>
<dbReference type="Proteomes" id="UP000019384">
    <property type="component" value="Unassembled WGS sequence"/>
</dbReference>
<dbReference type="STRING" id="1382522.W6MPQ0"/>
<dbReference type="EMBL" id="HG793129">
    <property type="protein sequence ID" value="CDK28616.1"/>
    <property type="molecule type" value="Genomic_DNA"/>
</dbReference>
<gene>
    <name evidence="3" type="ORF">KUCA_T00004600001</name>
</gene>
<proteinExistence type="inferred from homology"/>
<dbReference type="OrthoDB" id="4173905at2759"/>
<dbReference type="GO" id="GO:0005783">
    <property type="term" value="C:endoplasmic reticulum"/>
    <property type="evidence" value="ECO:0007669"/>
    <property type="project" value="TreeGrafter"/>
</dbReference>
<evidence type="ECO:0000256" key="1">
    <source>
        <dbReference type="ARBA" id="ARBA00022679"/>
    </source>
</evidence>
<organism evidence="3 4">
    <name type="scientific">Kuraishia capsulata CBS 1993</name>
    <dbReference type="NCBI Taxonomy" id="1382522"/>
    <lineage>
        <taxon>Eukaryota</taxon>
        <taxon>Fungi</taxon>
        <taxon>Dikarya</taxon>
        <taxon>Ascomycota</taxon>
        <taxon>Saccharomycotina</taxon>
        <taxon>Pichiomycetes</taxon>
        <taxon>Pichiales</taxon>
        <taxon>Pichiaceae</taxon>
        <taxon>Kuraishia</taxon>
    </lineage>
</organism>
<evidence type="ECO:0000313" key="4">
    <source>
        <dbReference type="Proteomes" id="UP000019384"/>
    </source>
</evidence>
<dbReference type="PROSITE" id="PS01066">
    <property type="entry name" value="UPP_SYNTHASE"/>
    <property type="match status" value="1"/>
</dbReference>
<sequence length="186" mass="21422">MLSNSDPASYLFDVKIKIVGNKTMIPAEILVDLEKIEEKTARHTNKILNVCFPYTSRDDIAHSVSTIVDRVKNGEMQTVDITEQALDENMYFGTDSPKMDILIRTSGHTRLSDFMTWQCHDQSMIEFVNVLWPDFNFVSIFWVLFKWGYYKSLILEDTQVMQPNKFANEGSVPNFKHPPFASVSEV</sequence>
<dbReference type="NCBIfam" id="TIGR00055">
    <property type="entry name" value="uppS"/>
    <property type="match status" value="1"/>
</dbReference>
<dbReference type="GO" id="GO:0016020">
    <property type="term" value="C:membrane"/>
    <property type="evidence" value="ECO:0007669"/>
    <property type="project" value="TreeGrafter"/>
</dbReference>
<dbReference type="AlphaFoldDB" id="W6MPQ0"/>
<dbReference type="GeneID" id="34521994"/>
<accession>W6MPQ0</accession>
<dbReference type="GO" id="GO:1904423">
    <property type="term" value="C:dehydrodolichyl diphosphate synthase complex"/>
    <property type="evidence" value="ECO:0007669"/>
    <property type="project" value="TreeGrafter"/>
</dbReference>
<dbReference type="Pfam" id="PF01255">
    <property type="entry name" value="Prenyltransf"/>
    <property type="match status" value="1"/>
</dbReference>
<keyword evidence="1 2" id="KW-0808">Transferase</keyword>
<comment type="similarity">
    <text evidence="2">Belongs to the UPP synthase family.</text>
</comment>
<dbReference type="EC" id="2.5.1.-" evidence="2"/>
<evidence type="ECO:0000256" key="2">
    <source>
        <dbReference type="RuleBase" id="RU363018"/>
    </source>
</evidence>
<evidence type="ECO:0000313" key="3">
    <source>
        <dbReference type="EMBL" id="CDK28616.1"/>
    </source>
</evidence>
<dbReference type="HOGENOM" id="CLU_038505_4_0_1"/>
<dbReference type="PANTHER" id="PTHR10291">
    <property type="entry name" value="DEHYDRODOLICHYL DIPHOSPHATE SYNTHASE FAMILY MEMBER"/>
    <property type="match status" value="1"/>
</dbReference>
<dbReference type="InterPro" id="IPR001441">
    <property type="entry name" value="UPP_synth-like"/>
</dbReference>
<name>W6MPQ0_9ASCO</name>